<keyword evidence="8" id="KW-0788">Thiol protease</keyword>
<keyword evidence="5" id="KW-0963">Cytoplasm</keyword>
<evidence type="ECO:0000256" key="6">
    <source>
        <dbReference type="ARBA" id="ARBA00022670"/>
    </source>
</evidence>
<evidence type="ECO:0000256" key="3">
    <source>
        <dbReference type="ARBA" id="ARBA00004496"/>
    </source>
</evidence>
<comment type="function">
    <text evidence="2">Removes 5-oxoproline from various penultimate amino acid residues except L-proline.</text>
</comment>
<dbReference type="PANTHER" id="PTHR23402:SF1">
    <property type="entry name" value="PYROGLUTAMYL-PEPTIDASE I"/>
    <property type="match status" value="1"/>
</dbReference>
<dbReference type="EMBL" id="CP139368">
    <property type="protein sequence ID" value="WPR88804.1"/>
    <property type="molecule type" value="Genomic_DNA"/>
</dbReference>
<evidence type="ECO:0000313" key="11">
    <source>
        <dbReference type="Proteomes" id="UP001323798"/>
    </source>
</evidence>
<comment type="similarity">
    <text evidence="4">Belongs to the peptidase C15 family.</text>
</comment>
<evidence type="ECO:0000256" key="9">
    <source>
        <dbReference type="PROSITE-ProRule" id="PRU10076"/>
    </source>
</evidence>
<evidence type="ECO:0000313" key="10">
    <source>
        <dbReference type="EMBL" id="WPR88804.1"/>
    </source>
</evidence>
<keyword evidence="7" id="KW-0378">Hydrolase</keyword>
<keyword evidence="6" id="KW-0645">Protease</keyword>
<proteinExistence type="inferred from homology"/>
<dbReference type="PIRSF" id="PIRSF015592">
    <property type="entry name" value="Prld-crbxl_pptds"/>
    <property type="match status" value="1"/>
</dbReference>
<dbReference type="PANTHER" id="PTHR23402">
    <property type="entry name" value="PROTEASE FAMILY C15 PYROGLUTAMYL-PEPTIDASE I-RELATED"/>
    <property type="match status" value="1"/>
</dbReference>
<dbReference type="CDD" id="cd00501">
    <property type="entry name" value="Peptidase_C15"/>
    <property type="match status" value="1"/>
</dbReference>
<name>A0ABZ0SKW0_9MICO</name>
<reference evidence="10 11" key="1">
    <citation type="submission" date="2023-11" db="EMBL/GenBank/DDBJ databases">
        <title>Genome sequence of Microbacterium rhizosphaerae KACC 19337.</title>
        <authorList>
            <person name="Choi H."/>
            <person name="Kim S."/>
            <person name="Kim Y."/>
            <person name="Kwon S.-W."/>
            <person name="Heo J."/>
        </authorList>
    </citation>
    <scope>NUCLEOTIDE SEQUENCE [LARGE SCALE GENOMIC DNA]</scope>
    <source>
        <strain evidence="10 11">KACC 19337</strain>
    </source>
</reference>
<sequence length="211" mass="21791">MTTVLLCGFEPFGTDAVNPSGDAVRDVAARWRGPEQLVVEVLPVTFAGAAARLAELLDEHDPDTVVCTGLAGGRSRISVERVGVNLIDARIADNDGDQPVDVRSLPGGPPAVFSSLPVKAIVRDASALGIPIETSLSAGSFVCNHVLVHAGAWADAHGRRAGFIHVPWAAGQAPGGEPELPLETIVRALEVAIRTSLDVSVDTAIPGGTIS</sequence>
<evidence type="ECO:0000256" key="7">
    <source>
        <dbReference type="ARBA" id="ARBA00022801"/>
    </source>
</evidence>
<dbReference type="RefSeq" id="WP_320941521.1">
    <property type="nucleotide sequence ID" value="NZ_BAABEU010000005.1"/>
</dbReference>
<evidence type="ECO:0000256" key="4">
    <source>
        <dbReference type="ARBA" id="ARBA00006641"/>
    </source>
</evidence>
<organism evidence="10 11">
    <name type="scientific">Microbacterium rhizosphaerae</name>
    <dbReference type="NCBI Taxonomy" id="1678237"/>
    <lineage>
        <taxon>Bacteria</taxon>
        <taxon>Bacillati</taxon>
        <taxon>Actinomycetota</taxon>
        <taxon>Actinomycetes</taxon>
        <taxon>Micrococcales</taxon>
        <taxon>Microbacteriaceae</taxon>
        <taxon>Microbacterium</taxon>
    </lineage>
</organism>
<comment type="catalytic activity">
    <reaction evidence="1 9">
        <text>Release of an N-terminal pyroglutamyl group from a polypeptide, the second amino acid generally not being Pro.</text>
        <dbReference type="EC" id="3.4.19.3"/>
    </reaction>
</comment>
<dbReference type="InterPro" id="IPR016125">
    <property type="entry name" value="Peptidase_C15-like"/>
</dbReference>
<dbReference type="SUPFAM" id="SSF53182">
    <property type="entry name" value="Pyrrolidone carboxyl peptidase (pyroglutamate aminopeptidase)"/>
    <property type="match status" value="1"/>
</dbReference>
<dbReference type="Pfam" id="PF01470">
    <property type="entry name" value="Peptidase_C15"/>
    <property type="match status" value="1"/>
</dbReference>
<evidence type="ECO:0000256" key="2">
    <source>
        <dbReference type="ARBA" id="ARBA00002280"/>
    </source>
</evidence>
<comment type="subcellular location">
    <subcellularLocation>
        <location evidence="3">Cytoplasm</location>
    </subcellularLocation>
</comment>
<evidence type="ECO:0000256" key="5">
    <source>
        <dbReference type="ARBA" id="ARBA00022490"/>
    </source>
</evidence>
<dbReference type="InterPro" id="IPR036440">
    <property type="entry name" value="Peptidase_C15-like_sf"/>
</dbReference>
<accession>A0ABZ0SKW0</accession>
<dbReference type="PROSITE" id="PS01333">
    <property type="entry name" value="PYRASE_GLU"/>
    <property type="match status" value="1"/>
</dbReference>
<dbReference type="Gene3D" id="3.40.630.20">
    <property type="entry name" value="Peptidase C15, pyroglutamyl peptidase I-like"/>
    <property type="match status" value="1"/>
</dbReference>
<dbReference type="InterPro" id="IPR033693">
    <property type="entry name" value="PGPEP1_Glu_AS"/>
</dbReference>
<keyword evidence="11" id="KW-1185">Reference proteome</keyword>
<dbReference type="EC" id="3.4.19.3" evidence="9"/>
<dbReference type="Proteomes" id="UP001323798">
    <property type="component" value="Chromosome"/>
</dbReference>
<dbReference type="PRINTS" id="PR00706">
    <property type="entry name" value="PYROGLUPTASE"/>
</dbReference>
<protein>
    <recommendedName>
        <fullName evidence="9">Pyroglutamyl-peptidase I</fullName>
        <ecNumber evidence="9">3.4.19.3</ecNumber>
    </recommendedName>
</protein>
<feature type="active site" evidence="9">
    <location>
        <position position="80"/>
    </location>
</feature>
<gene>
    <name evidence="10" type="ORF">SM116_13645</name>
</gene>
<evidence type="ECO:0000256" key="1">
    <source>
        <dbReference type="ARBA" id="ARBA00001770"/>
    </source>
</evidence>
<dbReference type="InterPro" id="IPR000816">
    <property type="entry name" value="Peptidase_C15"/>
</dbReference>
<evidence type="ECO:0000256" key="8">
    <source>
        <dbReference type="ARBA" id="ARBA00022807"/>
    </source>
</evidence>